<evidence type="ECO:0000313" key="1">
    <source>
        <dbReference type="EMBL" id="VVE82809.1"/>
    </source>
</evidence>
<dbReference type="EMBL" id="CABPSR010000011">
    <property type="protein sequence ID" value="VVE82809.1"/>
    <property type="molecule type" value="Genomic_DNA"/>
</dbReference>
<reference evidence="1 2" key="1">
    <citation type="submission" date="2019-08" db="EMBL/GenBank/DDBJ databases">
        <authorList>
            <person name="Peeters C."/>
        </authorList>
    </citation>
    <scope>NUCLEOTIDE SEQUENCE [LARGE SCALE GENOMIC DNA]</scope>
    <source>
        <strain evidence="1 2">LMG 31121</strain>
    </source>
</reference>
<sequence length="89" mass="9945">MLYTPPTTNDLIELKSRLNKTGDQMAELFGLGGSHQWRKYTGGTQPREMSLQMLFFAAARMTLSDDDLSRILECMRDIGAEVEFGNGAV</sequence>
<proteinExistence type="predicted"/>
<name>A0A5E5BA25_9BURK</name>
<dbReference type="Proteomes" id="UP000335538">
    <property type="component" value="Unassembled WGS sequence"/>
</dbReference>
<gene>
    <name evidence="1" type="ORF">PSP31121_03978</name>
</gene>
<accession>A0A5E5BA25</accession>
<protein>
    <submittedName>
        <fullName evidence="1">Uncharacterized protein</fullName>
    </submittedName>
</protein>
<dbReference type="AlphaFoldDB" id="A0A5E5BA25"/>
<evidence type="ECO:0000313" key="2">
    <source>
        <dbReference type="Proteomes" id="UP000335538"/>
    </source>
</evidence>
<dbReference type="RefSeq" id="WP_150810459.1">
    <property type="nucleotide sequence ID" value="NZ_CABPSR010000011.1"/>
</dbReference>
<organism evidence="1 2">
    <name type="scientific">Pandoraea sputorum</name>
    <dbReference type="NCBI Taxonomy" id="93222"/>
    <lineage>
        <taxon>Bacteria</taxon>
        <taxon>Pseudomonadati</taxon>
        <taxon>Pseudomonadota</taxon>
        <taxon>Betaproteobacteria</taxon>
        <taxon>Burkholderiales</taxon>
        <taxon>Burkholderiaceae</taxon>
        <taxon>Pandoraea</taxon>
    </lineage>
</organism>